<dbReference type="PROSITE" id="PS51668">
    <property type="entry name" value="TSAA_2"/>
    <property type="match status" value="1"/>
</dbReference>
<protein>
    <submittedName>
        <fullName evidence="4">tRNA (N6-threonylcarbamoyladenosine(37)-N6)-methyltransferase TrmO</fullName>
    </submittedName>
</protein>
<gene>
    <name evidence="4" type="primary">tsaA</name>
    <name evidence="4" type="ORF">H8S07_05630</name>
</gene>
<dbReference type="CDD" id="cd09281">
    <property type="entry name" value="UPF0066"/>
    <property type="match status" value="1"/>
</dbReference>
<proteinExistence type="inferred from homology"/>
<dbReference type="PANTHER" id="PTHR12818">
    <property type="entry name" value="TRNA (ADENINE(37)-N6)-METHYLTRANSFERASE"/>
    <property type="match status" value="1"/>
</dbReference>
<dbReference type="InterPro" id="IPR036414">
    <property type="entry name" value="YaeB_N_sf"/>
</dbReference>
<dbReference type="Gene3D" id="2.40.30.70">
    <property type="entry name" value="YaeB-like"/>
    <property type="match status" value="1"/>
</dbReference>
<comment type="caution">
    <text evidence="4">The sequence shown here is derived from an EMBL/GenBank/DDBJ whole genome shotgun (WGS) entry which is preliminary data.</text>
</comment>
<dbReference type="Pfam" id="PF18389">
    <property type="entry name" value="TrmO_C"/>
    <property type="match status" value="1"/>
</dbReference>
<evidence type="ECO:0000313" key="4">
    <source>
        <dbReference type="EMBL" id="MBC5664759.1"/>
    </source>
</evidence>
<dbReference type="EMBL" id="JACOOY010000005">
    <property type="protein sequence ID" value="MBC5664759.1"/>
    <property type="molecule type" value="Genomic_DNA"/>
</dbReference>
<dbReference type="NCBIfam" id="TIGR00104">
    <property type="entry name" value="tRNA_TsaA"/>
    <property type="match status" value="1"/>
</dbReference>
<dbReference type="InterPro" id="IPR041369">
    <property type="entry name" value="TrmO_C"/>
</dbReference>
<evidence type="ECO:0000313" key="5">
    <source>
        <dbReference type="Proteomes" id="UP000647235"/>
    </source>
</evidence>
<organism evidence="4 5">
    <name type="scientific">Dorea hominis</name>
    <dbReference type="NCBI Taxonomy" id="2763040"/>
    <lineage>
        <taxon>Bacteria</taxon>
        <taxon>Bacillati</taxon>
        <taxon>Bacillota</taxon>
        <taxon>Clostridia</taxon>
        <taxon>Lachnospirales</taxon>
        <taxon>Lachnospiraceae</taxon>
        <taxon>Dorea</taxon>
    </lineage>
</organism>
<keyword evidence="1" id="KW-0949">S-adenosyl-L-methionine</keyword>
<evidence type="ECO:0000256" key="2">
    <source>
        <dbReference type="ARBA" id="ARBA00033753"/>
    </source>
</evidence>
<evidence type="ECO:0000259" key="3">
    <source>
        <dbReference type="PROSITE" id="PS51668"/>
    </source>
</evidence>
<feature type="domain" description="TsaA-like" evidence="3">
    <location>
        <begin position="7"/>
        <end position="148"/>
    </location>
</feature>
<dbReference type="PANTHER" id="PTHR12818:SF0">
    <property type="entry name" value="TRNA (ADENINE(37)-N6)-METHYLTRANSFERASE"/>
    <property type="match status" value="1"/>
</dbReference>
<name>A0ABR7EVN9_9FIRM</name>
<dbReference type="SUPFAM" id="SSF118196">
    <property type="entry name" value="YaeB-like"/>
    <property type="match status" value="1"/>
</dbReference>
<dbReference type="InterPro" id="IPR023368">
    <property type="entry name" value="UPF0066_cons_site"/>
</dbReference>
<dbReference type="Gene3D" id="3.30.2310.10">
    <property type="entry name" value="YaeB-like"/>
    <property type="match status" value="1"/>
</dbReference>
<dbReference type="Proteomes" id="UP000647235">
    <property type="component" value="Unassembled WGS sequence"/>
</dbReference>
<sequence>MMTEKSIRPIAYIEGDFPEKFGIPRQSGLVNTQAEIHFLPEYRKPEAFRGLEEYSHLWLIWDFSEAEGTNWRPTVRPPRLGGNQRVGVFATRSPFRPNGMGLSCVKLTTIDWEHEDGPVLIVSGADLMNGTPIYDVKPYLPHIDAYPEAEAGFAGRVKEYGLGVSIPPEIEESLSEEKREKIPALKEILAEDPRPAYQENPERVYGMSFAGMEVRFRVVDGVAEVCEIEEDRNEMQ</sequence>
<dbReference type="InterPro" id="IPR036413">
    <property type="entry name" value="YaeB-like_sf"/>
</dbReference>
<dbReference type="InterPro" id="IPR023370">
    <property type="entry name" value="TrmO-like_N"/>
</dbReference>
<dbReference type="Pfam" id="PF01980">
    <property type="entry name" value="TrmO_N"/>
    <property type="match status" value="1"/>
</dbReference>
<evidence type="ECO:0000256" key="1">
    <source>
        <dbReference type="ARBA" id="ARBA00022691"/>
    </source>
</evidence>
<comment type="similarity">
    <text evidence="2">Belongs to the tRNA methyltransferase O family.</text>
</comment>
<dbReference type="PROSITE" id="PS01318">
    <property type="entry name" value="TSAA_1"/>
    <property type="match status" value="1"/>
</dbReference>
<keyword evidence="5" id="KW-1185">Reference proteome</keyword>
<dbReference type="InterPro" id="IPR040372">
    <property type="entry name" value="YaeB-like"/>
</dbReference>
<accession>A0ABR7EVN9</accession>
<reference evidence="4 5" key="1">
    <citation type="submission" date="2020-08" db="EMBL/GenBank/DDBJ databases">
        <title>Genome public.</title>
        <authorList>
            <person name="Liu C."/>
            <person name="Sun Q."/>
        </authorList>
    </citation>
    <scope>NUCLEOTIDE SEQUENCE [LARGE SCALE GENOMIC DNA]</scope>
    <source>
        <strain evidence="4 5">NSJ-36</strain>
    </source>
</reference>